<comment type="caution">
    <text evidence="2">The sequence shown here is derived from an EMBL/GenBank/DDBJ whole genome shotgun (WGS) entry which is preliminary data.</text>
</comment>
<dbReference type="RefSeq" id="WP_126479737.1">
    <property type="nucleotide sequence ID" value="NZ_RXNS01000001.1"/>
</dbReference>
<dbReference type="Proteomes" id="UP000267400">
    <property type="component" value="Unassembled WGS sequence"/>
</dbReference>
<name>A0A3S0R461_9GAMM</name>
<protein>
    <recommendedName>
        <fullName evidence="4">OmpA-like domain-containing protein</fullName>
    </recommendedName>
</protein>
<feature type="compositionally biased region" description="Basic and acidic residues" evidence="1">
    <location>
        <begin position="2388"/>
        <end position="2404"/>
    </location>
</feature>
<accession>A0A3S0R461</accession>
<organism evidence="2 3">
    <name type="scientific">Halomonas nitroreducens</name>
    <dbReference type="NCBI Taxonomy" id="447425"/>
    <lineage>
        <taxon>Bacteria</taxon>
        <taxon>Pseudomonadati</taxon>
        <taxon>Pseudomonadota</taxon>
        <taxon>Gammaproteobacteria</taxon>
        <taxon>Oceanospirillales</taxon>
        <taxon>Halomonadaceae</taxon>
        <taxon>Halomonas</taxon>
    </lineage>
</organism>
<gene>
    <name evidence="2" type="ORF">EKG36_00020</name>
</gene>
<reference evidence="2 3" key="1">
    <citation type="submission" date="2018-12" db="EMBL/GenBank/DDBJ databases">
        <authorList>
            <person name="Yu L."/>
        </authorList>
    </citation>
    <scope>NUCLEOTIDE SEQUENCE [LARGE SCALE GENOMIC DNA]</scope>
    <source>
        <strain evidence="2 3">11S</strain>
    </source>
</reference>
<proteinExistence type="predicted"/>
<keyword evidence="3" id="KW-1185">Reference proteome</keyword>
<feature type="region of interest" description="Disordered" evidence="1">
    <location>
        <begin position="2064"/>
        <end position="2084"/>
    </location>
</feature>
<dbReference type="EMBL" id="RXNS01000001">
    <property type="protein sequence ID" value="RTR06887.1"/>
    <property type="molecule type" value="Genomic_DNA"/>
</dbReference>
<evidence type="ECO:0000256" key="1">
    <source>
        <dbReference type="SAM" id="MobiDB-lite"/>
    </source>
</evidence>
<feature type="region of interest" description="Disordered" evidence="1">
    <location>
        <begin position="2439"/>
        <end position="2458"/>
    </location>
</feature>
<evidence type="ECO:0000313" key="2">
    <source>
        <dbReference type="EMBL" id="RTR06887.1"/>
    </source>
</evidence>
<dbReference type="SUPFAM" id="SSF103088">
    <property type="entry name" value="OmpA-like"/>
    <property type="match status" value="1"/>
</dbReference>
<dbReference type="InterPro" id="IPR036737">
    <property type="entry name" value="OmpA-like_sf"/>
</dbReference>
<sequence length="2823" mass="304398">MPRQAGIPLLELFSAVDQVNSVLPQAVGDFFGRFAVIGHTSRRSPGAIIHQGRLQALDESLDADSQGFDVGIGTLSLPLIHTGLPFQLSLQRQAVADNLEPPPDAWQLDLFLADFSLSVDGLQPALFVEETGTTPRHLLRDPNNDRVRITGSAVLRLQKNAGSSDVDFLFIDHPDPLDPTLQSGAVVSLNFTPPHFFLGSSDIGLSVGKLTFDFSSSYSPADVLERNQGPTWMGLAIREATVYAPRNLPVVGDLSGGVKDLLIGRPAGIQGEFELQFGRTAMDPATFQFEQQPSGDNRPVDMSDGFPRVIFEGSPDERVSFHAGFNAPAPPDDGSLPDGALQDWTAIWTWPDREDEEGDSSSGSVGQNQVLTVQPIEILTIDGQEQRFKHPPFTFRFIAAGDPPSIAVITDGGDRLANVVQLNGGIADIEPLTLEAVSNAADTSESEFDWSIEANGSSATGATFSPDLTGLSADRDGHLFVRLREKVDGEDGHRVARLHLKLTERTPLLIGCESGVFDATDTSTPLDLIEVEKTFDLSDFHAQGDFTDRLVSAVLDGSPAGVSVPSDGLARVVIGDGAGPAPPEDDRHVQILMEFEENDPLRWGEHTPKDVDRSAGAANIHEQLLRWANKYPGADFLVVGHTDDLNFGEPGPTAAQGNITLARDRADKAHEFLTTPTAGLAAIDSSRVVRRGEHSDWDAANSAGDSLEESADIDLAAAEKSEAFGDASFALGWLIRHQLERSGWEMEHDSAHAYEPDRQAYRRADIYAIGGTPVAEAIHTAQSAVHRATLRRSLVPAPGRDPAPIPPKAAAIDYRVKLRFVWDSPTATRWEDAVPTLAEAEFAWSPTEMPLPAVNGEAVEASRETLTIHAQWIHDVRTGFTRTTLGIRSDGDPDGLVSTDQKNLTAALAFGPMLLSGVDSDTDMVEAGARVTALIAAAAFADVPLGGGDPLVGNGSKTALIAVEAEAQTRAVSDAAEDYQVKLTSDYTCTLHVNGGALGIKTAADRPMKIRYKGVGFEFDNSKEGWDKLGLAFDTSSMEIEDPGKWEIDGVLGSLLRIVEVAMGRGSLWIEGRIAVALNIGVVEISEAIIRLTFEDGSPLPTFELRGFVLKADVPAVLTGEGRLRIEDGGVVRAGVDADIIPLDLKASAALALARKTDPEPYTFLSLAVGVQFSTPLPLLQTGAALYGMKGMFVMNGERDIPAESDDPVGRELTWWGTPPESKYRARQGQYALGVGVVVGTLPDVSFCFSASGMVVVGFPDPEVILGVDVKVIEVPNTTVSDEGSSEGAITGLIVIDDEAVTVAVSAQYEIPKVLKVKVPFGAYFPYDGDGTFVRLGCDGQTDFGRVGEPITLTLLPGTLDVEAWAYLMIEQGGLPSLGGDERFSFDGFSVGFGAGWGIDWSAGPISLSASAKVLVGFGTKPLLIKGGVFVAGELDLVVLSISARGELILTYLDPPDQDAKLRLDGEFCGEVDLFFFSIKGCVGVSIGDDLEALTPPEPEPPIVSVSLTDRRDRIMGTAAPLGTSIAAAPLFDLDEEGNNQGASPDDNHTVWPDTAPVLHFSHFIANGLGDSAQFDPGNAPAQPRWFGSNRLKYAYRLDSLQLRRKRDGLVVGEGTQLESVWMSSPYRQPVSEAGNPEPSEHEGPNLKLLDWNPWNWPLNLPGDDAGEGLAGDPAAEVADLCEPVPEARRACVFGRAATGLGWQRVLLRQESRAEPPYPSRFHLTAEPLLRSGGSVYRRRDLQTLLSVFAAHLVPGRLRQLPFPVTVAGTTLQQGYRLPSAQRSVEGGQLALPLPWEARFDRELAQPRVTLLVCDAAGQPGRTQKQCIDFGQLRPSGKRTRISVDGIDVAAIDPNQPFTLTDSVDAERFRPGRDRQTDIAFLDAGIELRLPSPSLQVELRLMKFHQADIEIHALDANGRPVASDTVTGPVNAGLTAHLNAPGGIARVQVTGGGQSAVLFGFCFTAAAEGDEPSGQACESFRRLKPRREPLKVVEHGNIRFTPLRDGEQLRLVDAVDQRDRTPVAGNDGSAEISFPASGLRIELPNRCRAVELWIMQFSSKPVKAEAHDSDGNPVASGHTPQAQRQAHRVLLDAGDDGHISGVQLTGGAGEAVLLRLCCRGASPEARRCIDFEGASVGGSRVAKLEHQGVLFADSDEQRRLRLVDAVDARPEPARRGRDGIGDLLFDDDGLRITLPNDCTEVSIGLLLLAGPVKGTARDALGARVDHASTGDERGSEQRLVFRGAGIRQIELLGGGGKALLFELCCRAAKPATSIESPPLTHATHAPAFDALTHDDPTASSLAAFISGRTDNAPTQTLVRGMVGEDVGAHWPGRVVRERQEHGRRCQVIEYNPASDDTGPWNGFQVIAPPGKQVSVLAVCGTDQVMVERRQTDAENRDRRRHETQDQASQGPGQRRALVLDPGEEYELEATWSWQAWQANEEGTNEPPATPPGDQWTPAAAPQRFHFAIADEQPADNSPQDGLNEYLFDVRDISRHLTAVEPADGRACHFLDDALWVHFDAGHMEQLAQRYGRELTLAVRRTDPPPQPDPASLADMLAALPGEFGWSHSPPQLLEPGYRRINEAAAAAPCLPDEPIVGGASLHARFALEPQAMYDFSLIAPRRDARGEPIDARTVSATRFVTSRYANPLQLLEHLGYYPGDPAPYRPDDIILPAGAILPGGAEEVSDSLFDELLRDMQADTLPLPTSTPVSYVVWRHDGAQWRIEGLLVDSLEPLLRITTVLQDDDRAEIVTRCDVRHAEVDGHTLSLHRSNERRTRVFLKADSPFTLAAGSHELRLDMDTSGGVLHGRRRLSHRPAIIEREGF</sequence>
<evidence type="ECO:0008006" key="4">
    <source>
        <dbReference type="Google" id="ProtNLM"/>
    </source>
</evidence>
<evidence type="ECO:0000313" key="3">
    <source>
        <dbReference type="Proteomes" id="UP000267400"/>
    </source>
</evidence>
<dbReference type="OrthoDB" id="7051116at2"/>
<feature type="region of interest" description="Disordered" evidence="1">
    <location>
        <begin position="2388"/>
        <end position="2416"/>
    </location>
</feature>